<dbReference type="EMBL" id="JBHUMZ010000011">
    <property type="protein sequence ID" value="MFD2637936.1"/>
    <property type="molecule type" value="Genomic_DNA"/>
</dbReference>
<dbReference type="InterPro" id="IPR029033">
    <property type="entry name" value="His_PPase_superfam"/>
</dbReference>
<gene>
    <name evidence="1" type="ORF">ACFSW4_03465</name>
</gene>
<proteinExistence type="predicted"/>
<dbReference type="PANTHER" id="PTHR48100:SF1">
    <property type="entry name" value="HISTIDINE PHOSPHATASE FAMILY PROTEIN-RELATED"/>
    <property type="match status" value="1"/>
</dbReference>
<keyword evidence="2" id="KW-1185">Reference proteome</keyword>
<organism evidence="1 2">
    <name type="scientific">Piscibacillus salipiscarius</name>
    <dbReference type="NCBI Taxonomy" id="299480"/>
    <lineage>
        <taxon>Bacteria</taxon>
        <taxon>Bacillati</taxon>
        <taxon>Bacillota</taxon>
        <taxon>Bacilli</taxon>
        <taxon>Bacillales</taxon>
        <taxon>Bacillaceae</taxon>
        <taxon>Piscibacillus</taxon>
    </lineage>
</organism>
<evidence type="ECO:0000313" key="1">
    <source>
        <dbReference type="EMBL" id="MFD2637936.1"/>
    </source>
</evidence>
<name>A0ABW5Q7X6_9BACI</name>
<dbReference type="PANTHER" id="PTHR48100">
    <property type="entry name" value="BROAD-SPECIFICITY PHOSPHATASE YOR283W-RELATED"/>
    <property type="match status" value="1"/>
</dbReference>
<accession>A0ABW5Q7X6</accession>
<dbReference type="SMART" id="SM00855">
    <property type="entry name" value="PGAM"/>
    <property type="match status" value="1"/>
</dbReference>
<comment type="caution">
    <text evidence="1">The sequence shown here is derived from an EMBL/GenBank/DDBJ whole genome shotgun (WGS) entry which is preliminary data.</text>
</comment>
<dbReference type="Pfam" id="PF00300">
    <property type="entry name" value="His_Phos_1"/>
    <property type="match status" value="1"/>
</dbReference>
<dbReference type="SUPFAM" id="SSF53254">
    <property type="entry name" value="Phosphoglycerate mutase-like"/>
    <property type="match status" value="1"/>
</dbReference>
<dbReference type="Gene3D" id="3.40.50.1240">
    <property type="entry name" value="Phosphoglycerate mutase-like"/>
    <property type="match status" value="1"/>
</dbReference>
<dbReference type="InterPro" id="IPR050275">
    <property type="entry name" value="PGM_Phosphatase"/>
</dbReference>
<reference evidence="2" key="1">
    <citation type="journal article" date="2019" name="Int. J. Syst. Evol. Microbiol.">
        <title>The Global Catalogue of Microorganisms (GCM) 10K type strain sequencing project: providing services to taxonomists for standard genome sequencing and annotation.</title>
        <authorList>
            <consortium name="The Broad Institute Genomics Platform"/>
            <consortium name="The Broad Institute Genome Sequencing Center for Infectious Disease"/>
            <person name="Wu L."/>
            <person name="Ma J."/>
        </authorList>
    </citation>
    <scope>NUCLEOTIDE SEQUENCE [LARGE SCALE GENOMIC DNA]</scope>
    <source>
        <strain evidence="2">TISTR 1571</strain>
    </source>
</reference>
<dbReference type="CDD" id="cd07067">
    <property type="entry name" value="HP_PGM_like"/>
    <property type="match status" value="1"/>
</dbReference>
<dbReference type="Proteomes" id="UP001597452">
    <property type="component" value="Unassembled WGS sequence"/>
</dbReference>
<dbReference type="RefSeq" id="WP_054752038.1">
    <property type="nucleotide sequence ID" value="NZ_JBHUMZ010000011.1"/>
</dbReference>
<sequence length="178" mass="20532">MEQVIYLVRHCKATGQDPDCELTSQGYEQSQQLASFFETIEVDQIITSPYTRAVQSILPTAEQKNLDIYVHDGLKERDLSNKKLENWMELLEASFRDLHMKLSGGESSYEAMQRFLPILEAIKLGRVKSTILVTHGNLMTLMLNHFDRQYGFEDWKSLSNPDVYKVTIGSGLIERIWQ</sequence>
<evidence type="ECO:0000313" key="2">
    <source>
        <dbReference type="Proteomes" id="UP001597452"/>
    </source>
</evidence>
<protein>
    <submittedName>
        <fullName evidence="1">Histidine phosphatase family protein</fullName>
    </submittedName>
</protein>
<dbReference type="InterPro" id="IPR013078">
    <property type="entry name" value="His_Pase_superF_clade-1"/>
</dbReference>